<evidence type="ECO:0000256" key="5">
    <source>
        <dbReference type="SAM" id="MobiDB-lite"/>
    </source>
</evidence>
<feature type="domain" description="Lipase" evidence="6">
    <location>
        <begin position="53"/>
        <end position="305"/>
    </location>
</feature>
<proteinExistence type="inferred from homology"/>
<dbReference type="GO" id="GO:0016042">
    <property type="term" value="P:lipid catabolic process"/>
    <property type="evidence" value="ECO:0007669"/>
    <property type="project" value="TreeGrafter"/>
</dbReference>
<feature type="non-terminal residue" evidence="7">
    <location>
        <position position="387"/>
    </location>
</feature>
<reference evidence="7 8" key="1">
    <citation type="submission" date="2015-08" db="EMBL/GenBank/DDBJ databases">
        <title>Ancestral chromatin configuration constrains chromatin evolution on differentiating sex chromosomes in Drosophila.</title>
        <authorList>
            <person name="Zhou Q."/>
            <person name="Bachtrog D."/>
        </authorList>
    </citation>
    <scope>NUCLEOTIDE SEQUENCE [LARGE SCALE GENOMIC DNA]</scope>
    <source>
        <tissue evidence="7">Whole larvae</tissue>
    </source>
</reference>
<dbReference type="SMR" id="A0A0M4F2E3"/>
<comment type="subcellular location">
    <subcellularLocation>
        <location evidence="1">Secreted</location>
    </subcellularLocation>
</comment>
<dbReference type="PANTHER" id="PTHR11610">
    <property type="entry name" value="LIPASE"/>
    <property type="match status" value="1"/>
</dbReference>
<dbReference type="FunFam" id="3.40.50.1820:FF:000076">
    <property type="entry name" value="phospholipase A1"/>
    <property type="match status" value="1"/>
</dbReference>
<dbReference type="OrthoDB" id="199913at2759"/>
<dbReference type="PRINTS" id="PR00825">
    <property type="entry name" value="DOLALLERGEN"/>
</dbReference>
<evidence type="ECO:0000313" key="8">
    <source>
        <dbReference type="Proteomes" id="UP000494163"/>
    </source>
</evidence>
<protein>
    <submittedName>
        <fullName evidence="7">CG6296</fullName>
    </submittedName>
</protein>
<dbReference type="InterPro" id="IPR013818">
    <property type="entry name" value="Lipase"/>
</dbReference>
<dbReference type="GO" id="GO:0017171">
    <property type="term" value="F:serine hydrolase activity"/>
    <property type="evidence" value="ECO:0007669"/>
    <property type="project" value="TreeGrafter"/>
</dbReference>
<evidence type="ECO:0000256" key="2">
    <source>
        <dbReference type="ARBA" id="ARBA00010701"/>
    </source>
</evidence>
<dbReference type="GO" id="GO:0005615">
    <property type="term" value="C:extracellular space"/>
    <property type="evidence" value="ECO:0007669"/>
    <property type="project" value="TreeGrafter"/>
</dbReference>
<keyword evidence="8" id="KW-1185">Reference proteome</keyword>
<dbReference type="PANTHER" id="PTHR11610:SF150">
    <property type="entry name" value="FI01825P-RELATED"/>
    <property type="match status" value="1"/>
</dbReference>
<dbReference type="PRINTS" id="PR00821">
    <property type="entry name" value="TAGLIPASE"/>
</dbReference>
<dbReference type="Pfam" id="PF00151">
    <property type="entry name" value="Lipase"/>
    <property type="match status" value="1"/>
</dbReference>
<evidence type="ECO:0000313" key="7">
    <source>
        <dbReference type="EMBL" id="ALC45600.1"/>
    </source>
</evidence>
<dbReference type="InterPro" id="IPR002334">
    <property type="entry name" value="Allerg_PlipaseA1"/>
</dbReference>
<feature type="region of interest" description="Disordered" evidence="5">
    <location>
        <begin position="335"/>
        <end position="387"/>
    </location>
</feature>
<organism evidence="7 8">
    <name type="scientific">Drosophila busckii</name>
    <name type="common">Fruit fly</name>
    <dbReference type="NCBI Taxonomy" id="30019"/>
    <lineage>
        <taxon>Eukaryota</taxon>
        <taxon>Metazoa</taxon>
        <taxon>Ecdysozoa</taxon>
        <taxon>Arthropoda</taxon>
        <taxon>Hexapoda</taxon>
        <taxon>Insecta</taxon>
        <taxon>Pterygota</taxon>
        <taxon>Neoptera</taxon>
        <taxon>Endopterygota</taxon>
        <taxon>Diptera</taxon>
        <taxon>Brachycera</taxon>
        <taxon>Muscomorpha</taxon>
        <taxon>Ephydroidea</taxon>
        <taxon>Drosophilidae</taxon>
        <taxon>Drosophila</taxon>
    </lineage>
</organism>
<dbReference type="Proteomes" id="UP000494163">
    <property type="component" value="Chromosome 3R"/>
</dbReference>
<dbReference type="SUPFAM" id="SSF53474">
    <property type="entry name" value="alpha/beta-Hydrolases"/>
    <property type="match status" value="1"/>
</dbReference>
<dbReference type="Gene3D" id="3.40.50.1820">
    <property type="entry name" value="alpha/beta hydrolase"/>
    <property type="match status" value="1"/>
</dbReference>
<evidence type="ECO:0000256" key="4">
    <source>
        <dbReference type="RuleBase" id="RU004262"/>
    </source>
</evidence>
<evidence type="ECO:0000256" key="1">
    <source>
        <dbReference type="ARBA" id="ARBA00004613"/>
    </source>
</evidence>
<dbReference type="InterPro" id="IPR029058">
    <property type="entry name" value="AB_hydrolase_fold"/>
</dbReference>
<gene>
    <name evidence="7" type="ORF">Dbus_chr3Rg350</name>
</gene>
<comment type="similarity">
    <text evidence="2 4">Belongs to the AB hydrolase superfamily. Lipase family.</text>
</comment>
<keyword evidence="3" id="KW-0964">Secreted</keyword>
<dbReference type="CDD" id="cd00707">
    <property type="entry name" value="Pancreat_lipase_like"/>
    <property type="match status" value="1"/>
</dbReference>
<evidence type="ECO:0000259" key="6">
    <source>
        <dbReference type="Pfam" id="PF00151"/>
    </source>
</evidence>
<dbReference type="EMBL" id="CP012526">
    <property type="protein sequence ID" value="ALC45600.1"/>
    <property type="molecule type" value="Genomic_DNA"/>
</dbReference>
<evidence type="ECO:0000256" key="3">
    <source>
        <dbReference type="ARBA" id="ARBA00022525"/>
    </source>
</evidence>
<feature type="non-terminal residue" evidence="7">
    <location>
        <position position="1"/>
    </location>
</feature>
<dbReference type="OMA" id="FYLYTQR"/>
<dbReference type="InterPro" id="IPR033906">
    <property type="entry name" value="Lipase_N"/>
</dbReference>
<name>A0A0M4F2E3_DROBS</name>
<dbReference type="InterPro" id="IPR000734">
    <property type="entry name" value="TAG_lipase"/>
</dbReference>
<dbReference type="GO" id="GO:0016298">
    <property type="term" value="F:lipase activity"/>
    <property type="evidence" value="ECO:0007669"/>
    <property type="project" value="InterPro"/>
</dbReference>
<accession>A0A0M4F2E3</accession>
<dbReference type="AlphaFoldDB" id="A0A0M4F2E3"/>
<sequence>ALPIEDAARINGQNGWYVPQLEGGLKWLSLDEAAAQLTAYETLNDLELDARISLNAVTFYLYTKSNPTIGQVIKPTKESIDLSNFNAAHPTRFTIHGWNSNYKDGVNTGVRDAWFLQGDYNMIAVDWARGRSLEYASSVAGVPATGKKIATLIDFLVNGYSMSLKTLEIVGFSLGAHVAGHSAKQVSSGVVQKVVGLDPAMPLISYEKPAKRLSSNDAHYVESIQTNGGTLGYTKPIGRAAFYPNGGKTQPGCTMDVTGSCSHTRAVSYYVESLRMDDFPSMKCKSHEQAHNKDCGNTYSSVRMGSPLNENMAVGEFYVPVNNAYPYGLGEPIETTTPVSTTTQRKPTPMLTTSTARPSETTTYPNTSSSSVMPTAPSTTPAPAEDT</sequence>